<dbReference type="InterPro" id="IPR003729">
    <property type="entry name" value="Bi_nuclease_dom"/>
</dbReference>
<dbReference type="EMBL" id="CP002351">
    <property type="protein sequence ID" value="AEH51791.1"/>
    <property type="molecule type" value="Genomic_DNA"/>
</dbReference>
<protein>
    <recommendedName>
        <fullName evidence="1">BFN domain-containing protein</fullName>
    </recommendedName>
</protein>
<evidence type="ECO:0000313" key="3">
    <source>
        <dbReference type="Proteomes" id="UP000006804"/>
    </source>
</evidence>
<sequence>MRRAWIKALVLDKIHNSPVVILGVEGTSKVVPIWIGACEANALALSLEGIELPRPLTHDLLLNILDALDARLERVIIHTVKDNVYYATLVIRDLTFSDSEEDEEPSHALIEMDARPSDSLVLAVKKGIPIYVSNEIVEEHAIDLNLPEDTTDEEFRKFVENLDIDKFRQMLKDEPNEKSSEEDE</sequence>
<dbReference type="Pfam" id="PF02577">
    <property type="entry name" value="BFN_dom"/>
    <property type="match status" value="1"/>
</dbReference>
<dbReference type="AlphaFoldDB" id="F7YVW9"/>
<dbReference type="GO" id="GO:0004518">
    <property type="term" value="F:nuclease activity"/>
    <property type="evidence" value="ECO:0007669"/>
    <property type="project" value="InterPro"/>
</dbReference>
<keyword evidence="3" id="KW-1185">Reference proteome</keyword>
<dbReference type="RefSeq" id="WP_013932999.1">
    <property type="nucleotide sequence ID" value="NC_015707.1"/>
</dbReference>
<proteinExistence type="predicted"/>
<name>F7YVW9_9THEM</name>
<organism evidence="2 3">
    <name type="scientific">Pseudothermotoga thermarum DSM 5069</name>
    <dbReference type="NCBI Taxonomy" id="688269"/>
    <lineage>
        <taxon>Bacteria</taxon>
        <taxon>Thermotogati</taxon>
        <taxon>Thermotogota</taxon>
        <taxon>Thermotogae</taxon>
        <taxon>Thermotogales</taxon>
        <taxon>Thermotogaceae</taxon>
        <taxon>Pseudothermotoga</taxon>
    </lineage>
</organism>
<dbReference type="PATRIC" id="fig|688269.3.peg.1799"/>
<dbReference type="HOGENOM" id="CLU_096111_1_2_0"/>
<dbReference type="SUPFAM" id="SSF103256">
    <property type="entry name" value="Hypothetical protein TM0160"/>
    <property type="match status" value="1"/>
</dbReference>
<dbReference type="Gene3D" id="3.10.690.10">
    <property type="entry name" value="Bifunctional nuclease domain"/>
    <property type="match status" value="1"/>
</dbReference>
<gene>
    <name evidence="2" type="ORF">Theth_1747</name>
</gene>
<feature type="domain" description="BFN" evidence="1">
    <location>
        <begin position="1"/>
        <end position="144"/>
    </location>
</feature>
<evidence type="ECO:0000259" key="1">
    <source>
        <dbReference type="PROSITE" id="PS51658"/>
    </source>
</evidence>
<accession>F7YVW9</accession>
<reference evidence="2 3" key="1">
    <citation type="submission" date="2010-11" db="EMBL/GenBank/DDBJ databases">
        <title>The complete genome of Thermotoga thermarum DSM 5069.</title>
        <authorList>
            <consortium name="US DOE Joint Genome Institute (JGI-PGF)"/>
            <person name="Lucas S."/>
            <person name="Copeland A."/>
            <person name="Lapidus A."/>
            <person name="Bruce D."/>
            <person name="Goodwin L."/>
            <person name="Pitluck S."/>
            <person name="Kyrpides N."/>
            <person name="Mavromatis K."/>
            <person name="Ivanova N."/>
            <person name="Zeytun A."/>
            <person name="Brettin T."/>
            <person name="Detter J.C."/>
            <person name="Tapia R."/>
            <person name="Han C."/>
            <person name="Land M."/>
            <person name="Hauser L."/>
            <person name="Markowitz V."/>
            <person name="Cheng J.-F."/>
            <person name="Hugenholtz P."/>
            <person name="Woyke T."/>
            <person name="Wu D."/>
            <person name="Spring S."/>
            <person name="Schroeder M."/>
            <person name="Brambilla E."/>
            <person name="Klenk H.-P."/>
            <person name="Eisen J.A."/>
        </authorList>
    </citation>
    <scope>NUCLEOTIDE SEQUENCE [LARGE SCALE GENOMIC DNA]</scope>
    <source>
        <strain evidence="2 3">DSM 5069</strain>
    </source>
</reference>
<dbReference type="InterPro" id="IPR036104">
    <property type="entry name" value="BFN_sf"/>
</dbReference>
<dbReference type="OrthoDB" id="9788698at2"/>
<dbReference type="PANTHER" id="PTHR15160:SF1">
    <property type="entry name" value="VON HIPPEL-LINDAU DISEASE TUMOR SUPPRESSOR"/>
    <property type="match status" value="1"/>
</dbReference>
<dbReference type="KEGG" id="tta:Theth_1747"/>
<evidence type="ECO:0000313" key="2">
    <source>
        <dbReference type="EMBL" id="AEH51791.1"/>
    </source>
</evidence>
<dbReference type="Proteomes" id="UP000006804">
    <property type="component" value="Chromosome"/>
</dbReference>
<dbReference type="PANTHER" id="PTHR15160">
    <property type="entry name" value="VON HIPPEL-LINDAU PROTEIN"/>
    <property type="match status" value="1"/>
</dbReference>
<dbReference type="PROSITE" id="PS51658">
    <property type="entry name" value="BFN"/>
    <property type="match status" value="1"/>
</dbReference>
<dbReference type="STRING" id="688269.Theth_1747"/>
<dbReference type="eggNOG" id="COG1259">
    <property type="taxonomic scope" value="Bacteria"/>
</dbReference>